<dbReference type="PROSITE" id="PS50222">
    <property type="entry name" value="EF_HAND_2"/>
    <property type="match status" value="1"/>
</dbReference>
<evidence type="ECO:0000313" key="4">
    <source>
        <dbReference type="Proteomes" id="UP000030744"/>
    </source>
</evidence>
<protein>
    <recommendedName>
        <fullName evidence="2">EF-hand domain-containing protein</fullName>
    </recommendedName>
</protein>
<keyword evidence="1" id="KW-0106">Calcium</keyword>
<dbReference type="SUPFAM" id="SSF47473">
    <property type="entry name" value="EF-hand"/>
    <property type="match status" value="1"/>
</dbReference>
<dbReference type="InterPro" id="IPR002048">
    <property type="entry name" value="EF_hand_dom"/>
</dbReference>
<gene>
    <name evidence="3" type="ORF">EMH_0087960</name>
</gene>
<dbReference type="Gene3D" id="1.10.238.10">
    <property type="entry name" value="EF-hand"/>
    <property type="match status" value="1"/>
</dbReference>
<dbReference type="InterPro" id="IPR018247">
    <property type="entry name" value="EF_Hand_1_Ca_BS"/>
</dbReference>
<dbReference type="GO" id="GO:0005509">
    <property type="term" value="F:calcium ion binding"/>
    <property type="evidence" value="ECO:0007669"/>
    <property type="project" value="InterPro"/>
</dbReference>
<accession>U6KF65</accession>
<organism evidence="3 4">
    <name type="scientific">Eimeria mitis</name>
    <dbReference type="NCBI Taxonomy" id="44415"/>
    <lineage>
        <taxon>Eukaryota</taxon>
        <taxon>Sar</taxon>
        <taxon>Alveolata</taxon>
        <taxon>Apicomplexa</taxon>
        <taxon>Conoidasida</taxon>
        <taxon>Coccidia</taxon>
        <taxon>Eucoccidiorida</taxon>
        <taxon>Eimeriorina</taxon>
        <taxon>Eimeriidae</taxon>
        <taxon>Eimeria</taxon>
    </lineage>
</organism>
<dbReference type="InterPro" id="IPR011992">
    <property type="entry name" value="EF-hand-dom_pair"/>
</dbReference>
<dbReference type="OrthoDB" id="191686at2759"/>
<dbReference type="RefSeq" id="XP_013356681.1">
    <property type="nucleotide sequence ID" value="XM_013501227.1"/>
</dbReference>
<dbReference type="GeneID" id="25383085"/>
<reference evidence="3" key="2">
    <citation type="submission" date="2013-10" db="EMBL/GenBank/DDBJ databases">
        <authorList>
            <person name="Aslett M."/>
        </authorList>
    </citation>
    <scope>NUCLEOTIDE SEQUENCE [LARGE SCALE GENOMIC DNA]</scope>
    <source>
        <strain evidence="3">Houghton</strain>
    </source>
</reference>
<dbReference type="VEuPathDB" id="ToxoDB:EMH_0087960"/>
<name>U6KF65_9EIME</name>
<evidence type="ECO:0000256" key="1">
    <source>
        <dbReference type="ARBA" id="ARBA00022837"/>
    </source>
</evidence>
<proteinExistence type="predicted"/>
<evidence type="ECO:0000313" key="3">
    <source>
        <dbReference type="EMBL" id="CDJ34118.1"/>
    </source>
</evidence>
<keyword evidence="4" id="KW-1185">Reference proteome</keyword>
<dbReference type="Proteomes" id="UP000030744">
    <property type="component" value="Unassembled WGS sequence"/>
</dbReference>
<reference evidence="3" key="1">
    <citation type="submission" date="2013-10" db="EMBL/GenBank/DDBJ databases">
        <title>Genomic analysis of the causative agents of coccidiosis in chickens.</title>
        <authorList>
            <person name="Reid A.J."/>
            <person name="Blake D."/>
            <person name="Billington K."/>
            <person name="Browne H."/>
            <person name="Dunn M."/>
            <person name="Hung S."/>
            <person name="Kawahara F."/>
            <person name="Miranda-Saavedra D."/>
            <person name="Mourier T."/>
            <person name="Nagra H."/>
            <person name="Otto T.D."/>
            <person name="Rawlings N."/>
            <person name="Sanchez A."/>
            <person name="Sanders M."/>
            <person name="Subramaniam C."/>
            <person name="Tay Y."/>
            <person name="Dear P."/>
            <person name="Doerig C."/>
            <person name="Gruber A."/>
            <person name="Parkinson J."/>
            <person name="Shirley M."/>
            <person name="Wan K.L."/>
            <person name="Berriman M."/>
            <person name="Tomley F."/>
            <person name="Pain A."/>
        </authorList>
    </citation>
    <scope>NUCLEOTIDE SEQUENCE [LARGE SCALE GENOMIC DNA]</scope>
    <source>
        <strain evidence="3">Houghton</strain>
    </source>
</reference>
<dbReference type="EMBL" id="HG686114">
    <property type="protein sequence ID" value="CDJ34118.1"/>
    <property type="molecule type" value="Genomic_DNA"/>
</dbReference>
<dbReference type="PROSITE" id="PS00018">
    <property type="entry name" value="EF_HAND_1"/>
    <property type="match status" value="1"/>
</dbReference>
<feature type="domain" description="EF-hand" evidence="2">
    <location>
        <begin position="25"/>
        <end position="60"/>
    </location>
</feature>
<dbReference type="AlphaFoldDB" id="U6KF65"/>
<evidence type="ECO:0000259" key="2">
    <source>
        <dbReference type="PROSITE" id="PS50222"/>
    </source>
</evidence>
<sequence>MGNAQGQLSPQEQKDLVQAANFSERDIKKLYKRFRALDTNQNGELDPHELFDVPEIADVRFTSFEHP</sequence>